<dbReference type="InterPro" id="IPR017972">
    <property type="entry name" value="Cyt_P450_CS"/>
</dbReference>
<dbReference type="InterPro" id="IPR036396">
    <property type="entry name" value="Cyt_P450_sf"/>
</dbReference>
<evidence type="ECO:0000256" key="5">
    <source>
        <dbReference type="ARBA" id="ARBA00023002"/>
    </source>
</evidence>
<dbReference type="Gene3D" id="1.10.630.10">
    <property type="entry name" value="Cytochrome P450"/>
    <property type="match status" value="1"/>
</dbReference>
<accession>A0AAV0KDD3</accession>
<keyword evidence="7 9" id="KW-0503">Monooxygenase</keyword>
<dbReference type="PANTHER" id="PTHR47955">
    <property type="entry name" value="CYTOCHROME P450 FAMILY 71 PROTEIN"/>
    <property type="match status" value="1"/>
</dbReference>
<dbReference type="PRINTS" id="PR00463">
    <property type="entry name" value="EP450I"/>
</dbReference>
<evidence type="ECO:0000256" key="6">
    <source>
        <dbReference type="ARBA" id="ARBA00023004"/>
    </source>
</evidence>
<dbReference type="GO" id="GO:0005506">
    <property type="term" value="F:iron ion binding"/>
    <property type="evidence" value="ECO:0007669"/>
    <property type="project" value="InterPro"/>
</dbReference>
<evidence type="ECO:0000256" key="8">
    <source>
        <dbReference type="PIRSR" id="PIRSR602401-1"/>
    </source>
</evidence>
<dbReference type="AlphaFoldDB" id="A0AAV0KDD3"/>
<keyword evidence="10" id="KW-1133">Transmembrane helix</keyword>
<proteinExistence type="inferred from homology"/>
<evidence type="ECO:0000313" key="12">
    <source>
        <dbReference type="Proteomes" id="UP001154282"/>
    </source>
</evidence>
<dbReference type="EMBL" id="CAMGYJ010000005">
    <property type="protein sequence ID" value="CAI0420275.1"/>
    <property type="molecule type" value="Genomic_DNA"/>
</dbReference>
<comment type="caution">
    <text evidence="11">The sequence shown here is derived from an EMBL/GenBank/DDBJ whole genome shotgun (WGS) entry which is preliminary data.</text>
</comment>
<dbReference type="InterPro" id="IPR002401">
    <property type="entry name" value="Cyt_P450_E_grp-I"/>
</dbReference>
<keyword evidence="5 9" id="KW-0560">Oxidoreductase</keyword>
<evidence type="ECO:0000256" key="9">
    <source>
        <dbReference type="RuleBase" id="RU000461"/>
    </source>
</evidence>
<dbReference type="PANTHER" id="PTHR47955:SF8">
    <property type="entry name" value="CYTOCHROME P450 71D11-LIKE"/>
    <property type="match status" value="1"/>
</dbReference>
<comment type="similarity">
    <text evidence="2 9">Belongs to the cytochrome P450 family.</text>
</comment>
<dbReference type="Proteomes" id="UP001154282">
    <property type="component" value="Unassembled WGS sequence"/>
</dbReference>
<keyword evidence="10" id="KW-0472">Membrane</keyword>
<evidence type="ECO:0008006" key="13">
    <source>
        <dbReference type="Google" id="ProtNLM"/>
    </source>
</evidence>
<keyword evidence="4 8" id="KW-0479">Metal-binding</keyword>
<dbReference type="GO" id="GO:0004497">
    <property type="term" value="F:monooxygenase activity"/>
    <property type="evidence" value="ECO:0007669"/>
    <property type="project" value="UniProtKB-KW"/>
</dbReference>
<comment type="cofactor">
    <cofactor evidence="1 8">
        <name>heme</name>
        <dbReference type="ChEBI" id="CHEBI:30413"/>
    </cofactor>
</comment>
<dbReference type="GO" id="GO:0020037">
    <property type="term" value="F:heme binding"/>
    <property type="evidence" value="ECO:0007669"/>
    <property type="project" value="InterPro"/>
</dbReference>
<dbReference type="CDD" id="cd11072">
    <property type="entry name" value="CYP71-like"/>
    <property type="match status" value="1"/>
</dbReference>
<dbReference type="PROSITE" id="PS00086">
    <property type="entry name" value="CYTOCHROME_P450"/>
    <property type="match status" value="1"/>
</dbReference>
<gene>
    <name evidence="11" type="ORF">LITE_LOCUS18328</name>
</gene>
<evidence type="ECO:0000256" key="1">
    <source>
        <dbReference type="ARBA" id="ARBA00001971"/>
    </source>
</evidence>
<dbReference type="InterPro" id="IPR001128">
    <property type="entry name" value="Cyt_P450"/>
</dbReference>
<dbReference type="Pfam" id="PF00067">
    <property type="entry name" value="p450"/>
    <property type="match status" value="1"/>
</dbReference>
<evidence type="ECO:0000256" key="2">
    <source>
        <dbReference type="ARBA" id="ARBA00010617"/>
    </source>
</evidence>
<name>A0AAV0KDD3_9ROSI</name>
<sequence>MHYANPIHPNVAMDTSPLTLIFTSSVLLIFFLHKIFRQRNQNPSAAAPPPPPGPRKLPIIGNLHQLVGSSQLPPHLLRDLATQYGGVMSLQLGQVPNVVISSAEPAKEMMKTHDVVFSDRPFNIAAQILTYDFTDIIFAPHGPYWRQLRKICALELLNQNRVKSFDSTRIEEVSNAVAAVSASAGREFNFSRMLFSLTSGIVSRAAFGRKYKGHDEFLLVIDELGRLGGGFSVADFFPSLKLLHVLGGTRSQILRLRNEADRMLDGIISDHRNNSRREEAAVDDLVDVLLKVQGNGEFDIPLSDDNIKAVILDIFGAGSDTAATALEWAMSEMVKNPRILQKAQTEVREVFRLKGDVDIALLGELHYLKLVIKETLRLHPPGPFLVRMCNEDCVIDGFEIKAKTTVLVNSWAIGRDPKFWEDPEEFRPERFVDNSVDFKGLNFEFLPFGAGRRICPGIDFATATIEITLAKLLYHFDLKPPNGVKAEELDMTEAYGGVMKRKNSLKLIPTPYHKY</sequence>
<protein>
    <recommendedName>
        <fullName evidence="13">Cytochrome P450</fullName>
    </recommendedName>
</protein>
<keyword evidence="6 8" id="KW-0408">Iron</keyword>
<keyword evidence="10" id="KW-0812">Transmembrane</keyword>
<organism evidence="11 12">
    <name type="scientific">Linum tenue</name>
    <dbReference type="NCBI Taxonomy" id="586396"/>
    <lineage>
        <taxon>Eukaryota</taxon>
        <taxon>Viridiplantae</taxon>
        <taxon>Streptophyta</taxon>
        <taxon>Embryophyta</taxon>
        <taxon>Tracheophyta</taxon>
        <taxon>Spermatophyta</taxon>
        <taxon>Magnoliopsida</taxon>
        <taxon>eudicotyledons</taxon>
        <taxon>Gunneridae</taxon>
        <taxon>Pentapetalae</taxon>
        <taxon>rosids</taxon>
        <taxon>fabids</taxon>
        <taxon>Malpighiales</taxon>
        <taxon>Linaceae</taxon>
        <taxon>Linum</taxon>
    </lineage>
</organism>
<dbReference type="PRINTS" id="PR00385">
    <property type="entry name" value="P450"/>
</dbReference>
<reference evidence="11" key="1">
    <citation type="submission" date="2022-08" db="EMBL/GenBank/DDBJ databases">
        <authorList>
            <person name="Gutierrez-Valencia J."/>
        </authorList>
    </citation>
    <scope>NUCLEOTIDE SEQUENCE</scope>
</reference>
<feature type="binding site" description="axial binding residue" evidence="8">
    <location>
        <position position="455"/>
    </location>
    <ligand>
        <name>heme</name>
        <dbReference type="ChEBI" id="CHEBI:30413"/>
    </ligand>
    <ligandPart>
        <name>Fe</name>
        <dbReference type="ChEBI" id="CHEBI:18248"/>
    </ligandPart>
</feature>
<dbReference type="FunFam" id="1.10.630.10:FF:000043">
    <property type="entry name" value="Cytochrome P450 99A2"/>
    <property type="match status" value="1"/>
</dbReference>
<evidence type="ECO:0000256" key="7">
    <source>
        <dbReference type="ARBA" id="ARBA00023033"/>
    </source>
</evidence>
<evidence type="ECO:0000256" key="3">
    <source>
        <dbReference type="ARBA" id="ARBA00022617"/>
    </source>
</evidence>
<dbReference type="GO" id="GO:0016705">
    <property type="term" value="F:oxidoreductase activity, acting on paired donors, with incorporation or reduction of molecular oxygen"/>
    <property type="evidence" value="ECO:0007669"/>
    <property type="project" value="InterPro"/>
</dbReference>
<dbReference type="SUPFAM" id="SSF48264">
    <property type="entry name" value="Cytochrome P450"/>
    <property type="match status" value="1"/>
</dbReference>
<keyword evidence="3 8" id="KW-0349">Heme</keyword>
<evidence type="ECO:0000313" key="11">
    <source>
        <dbReference type="EMBL" id="CAI0420275.1"/>
    </source>
</evidence>
<evidence type="ECO:0000256" key="4">
    <source>
        <dbReference type="ARBA" id="ARBA00022723"/>
    </source>
</evidence>
<feature type="transmembrane region" description="Helical" evidence="10">
    <location>
        <begin position="15"/>
        <end position="32"/>
    </location>
</feature>
<evidence type="ECO:0000256" key="10">
    <source>
        <dbReference type="SAM" id="Phobius"/>
    </source>
</evidence>
<keyword evidence="12" id="KW-1185">Reference proteome</keyword>